<dbReference type="Gene3D" id="3.40.830.10">
    <property type="entry name" value="LigB-like"/>
    <property type="match status" value="1"/>
</dbReference>
<gene>
    <name evidence="1" type="ORF">S01H1_29630</name>
</gene>
<accession>X0TDS3</accession>
<name>X0TDS3_9ZZZZ</name>
<dbReference type="AlphaFoldDB" id="X0TDS3"/>
<proteinExistence type="predicted"/>
<comment type="caution">
    <text evidence="1">The sequence shown here is derived from an EMBL/GenBank/DDBJ whole genome shotgun (WGS) entry which is preliminary data.</text>
</comment>
<feature type="non-terminal residue" evidence="1">
    <location>
        <position position="72"/>
    </location>
</feature>
<dbReference type="EMBL" id="BARS01018186">
    <property type="protein sequence ID" value="GAF91678.1"/>
    <property type="molecule type" value="Genomic_DNA"/>
</dbReference>
<sequence>MMIREPVVAGRFYPMDRQSCLREIAEMKTPADASDLPDRPVAGVVPHAGWTFSGETALAVLSAIRDRRTPKT</sequence>
<reference evidence="1" key="1">
    <citation type="journal article" date="2014" name="Front. Microbiol.">
        <title>High frequency of phylogenetically diverse reductive dehalogenase-homologous genes in deep subseafloor sedimentary metagenomes.</title>
        <authorList>
            <person name="Kawai M."/>
            <person name="Futagami T."/>
            <person name="Toyoda A."/>
            <person name="Takaki Y."/>
            <person name="Nishi S."/>
            <person name="Hori S."/>
            <person name="Arai W."/>
            <person name="Tsubouchi T."/>
            <person name="Morono Y."/>
            <person name="Uchiyama I."/>
            <person name="Ito T."/>
            <person name="Fujiyama A."/>
            <person name="Inagaki F."/>
            <person name="Takami H."/>
        </authorList>
    </citation>
    <scope>NUCLEOTIDE SEQUENCE</scope>
    <source>
        <strain evidence="1">Expedition CK06-06</strain>
    </source>
</reference>
<dbReference type="NCBIfam" id="TIGR04336">
    <property type="entry name" value="AmmeMemoSam_B"/>
    <property type="match status" value="1"/>
</dbReference>
<evidence type="ECO:0000313" key="1">
    <source>
        <dbReference type="EMBL" id="GAF91678.1"/>
    </source>
</evidence>
<organism evidence="1">
    <name type="scientific">marine sediment metagenome</name>
    <dbReference type="NCBI Taxonomy" id="412755"/>
    <lineage>
        <taxon>unclassified sequences</taxon>
        <taxon>metagenomes</taxon>
        <taxon>ecological metagenomes</taxon>
    </lineage>
</organism>
<protein>
    <recommendedName>
        <fullName evidence="2">AmmeMemoRadiSam system protein B</fullName>
    </recommendedName>
</protein>
<evidence type="ECO:0008006" key="2">
    <source>
        <dbReference type="Google" id="ProtNLM"/>
    </source>
</evidence>